<reference evidence="2 3" key="1">
    <citation type="journal article" date="2013" name="Front. Microbiol.">
        <title>Comparative genomic analyses of the cyanobacterium, Lyngbya aestuarii BL J, a powerful hydrogen producer.</title>
        <authorList>
            <person name="Kothari A."/>
            <person name="Vaughn M."/>
            <person name="Garcia-Pichel F."/>
        </authorList>
    </citation>
    <scope>NUCLEOTIDE SEQUENCE [LARGE SCALE GENOMIC DNA]</scope>
    <source>
        <strain evidence="2 3">BL J</strain>
    </source>
</reference>
<dbReference type="Pfam" id="PF13472">
    <property type="entry name" value="Lipase_GDSL_2"/>
    <property type="match status" value="1"/>
</dbReference>
<dbReference type="Gene3D" id="3.40.50.1110">
    <property type="entry name" value="SGNH hydrolase"/>
    <property type="match status" value="1"/>
</dbReference>
<sequence length="195" mass="22023">MRICFVGDSFVNGVGDPRGLGWTGRVCVEAHQYPDEITHYNLGIRRETSADILKRWLGEVSCRLSPEDDSQVVFSFGVNDTTIEQGKTRVSLSDSLNNTRQILTTASSHFPVLMIGPPPIADIEQNQRINNLSEKIQFICEQVNIPYLDVFTPLKSSAVWMSEVENYDGAHPREKGYAKLANLVKSWSAWQSWFK</sequence>
<dbReference type="SUPFAM" id="SSF52266">
    <property type="entry name" value="SGNH hydrolase"/>
    <property type="match status" value="1"/>
</dbReference>
<accession>U7QCD4</accession>
<protein>
    <submittedName>
        <fullName evidence="2">GDSL-like Lipase/acylhydrolase family protein</fullName>
    </submittedName>
</protein>
<evidence type="ECO:0000313" key="2">
    <source>
        <dbReference type="EMBL" id="ERT05519.1"/>
    </source>
</evidence>
<dbReference type="Proteomes" id="UP000017127">
    <property type="component" value="Unassembled WGS sequence"/>
</dbReference>
<evidence type="ECO:0000259" key="1">
    <source>
        <dbReference type="Pfam" id="PF13472"/>
    </source>
</evidence>
<comment type="caution">
    <text evidence="2">The sequence shown here is derived from an EMBL/GenBank/DDBJ whole genome shotgun (WGS) entry which is preliminary data.</text>
</comment>
<dbReference type="PATRIC" id="fig|1348334.3.peg.4405"/>
<proteinExistence type="predicted"/>
<dbReference type="InterPro" id="IPR036514">
    <property type="entry name" value="SGNH_hydro_sf"/>
</dbReference>
<evidence type="ECO:0000313" key="3">
    <source>
        <dbReference type="Proteomes" id="UP000017127"/>
    </source>
</evidence>
<dbReference type="EMBL" id="AUZM01000055">
    <property type="protein sequence ID" value="ERT05519.1"/>
    <property type="molecule type" value="Genomic_DNA"/>
</dbReference>
<dbReference type="RefSeq" id="WP_023068254.1">
    <property type="nucleotide sequence ID" value="NZ_AUZM01000055.1"/>
</dbReference>
<dbReference type="GO" id="GO:0004622">
    <property type="term" value="F:phosphatidylcholine lysophospholipase activity"/>
    <property type="evidence" value="ECO:0007669"/>
    <property type="project" value="TreeGrafter"/>
</dbReference>
<dbReference type="PANTHER" id="PTHR30383:SF5">
    <property type="entry name" value="SGNH HYDROLASE-TYPE ESTERASE DOMAIN-CONTAINING PROTEIN"/>
    <property type="match status" value="1"/>
</dbReference>
<dbReference type="AlphaFoldDB" id="U7QCD4"/>
<dbReference type="OrthoDB" id="5196031at2"/>
<name>U7QCD4_9CYAN</name>
<gene>
    <name evidence="2" type="ORF">M595_4555</name>
</gene>
<dbReference type="InterPro" id="IPR051532">
    <property type="entry name" value="Ester_Hydrolysis_Enzymes"/>
</dbReference>
<feature type="domain" description="SGNH hydrolase-type esterase" evidence="1">
    <location>
        <begin position="5"/>
        <end position="178"/>
    </location>
</feature>
<keyword evidence="3" id="KW-1185">Reference proteome</keyword>
<dbReference type="InterPro" id="IPR013830">
    <property type="entry name" value="SGNH_hydro"/>
</dbReference>
<keyword evidence="2" id="KW-0378">Hydrolase</keyword>
<dbReference type="PANTHER" id="PTHR30383">
    <property type="entry name" value="THIOESTERASE 1/PROTEASE 1/LYSOPHOSPHOLIPASE L1"/>
    <property type="match status" value="1"/>
</dbReference>
<organism evidence="2 3">
    <name type="scientific">Lyngbya aestuarii BL J</name>
    <dbReference type="NCBI Taxonomy" id="1348334"/>
    <lineage>
        <taxon>Bacteria</taxon>
        <taxon>Bacillati</taxon>
        <taxon>Cyanobacteriota</taxon>
        <taxon>Cyanophyceae</taxon>
        <taxon>Oscillatoriophycideae</taxon>
        <taxon>Oscillatoriales</taxon>
        <taxon>Microcoleaceae</taxon>
        <taxon>Lyngbya</taxon>
    </lineage>
</organism>